<dbReference type="AlphaFoldDB" id="W8T7G2"/>
<dbReference type="KEGG" id="eac:EAL2_808p01340"/>
<dbReference type="OrthoDB" id="5379188at2"/>
<geneLocation type="plasmid" evidence="2 3">
    <name>EAL2_808p</name>
</geneLocation>
<evidence type="ECO:0000313" key="2">
    <source>
        <dbReference type="EMBL" id="AHM57639.1"/>
    </source>
</evidence>
<proteinExistence type="predicted"/>
<dbReference type="CDD" id="cd00085">
    <property type="entry name" value="HNHc"/>
    <property type="match status" value="1"/>
</dbReference>
<protein>
    <recommendedName>
        <fullName evidence="1">SMODS-associated and fused to various effectors domain-containing protein</fullName>
    </recommendedName>
</protein>
<dbReference type="Proteomes" id="UP000019591">
    <property type="component" value="Plasmid EAL2_808p"/>
</dbReference>
<gene>
    <name evidence="2" type="ORF">EAL2_808p01340</name>
</gene>
<evidence type="ECO:0000259" key="1">
    <source>
        <dbReference type="Pfam" id="PF18145"/>
    </source>
</evidence>
<dbReference type="InterPro" id="IPR040836">
    <property type="entry name" value="SAVED"/>
</dbReference>
<name>W8T7G2_PEPAC</name>
<dbReference type="HOGENOM" id="CLU_061527_0_0_9"/>
<dbReference type="Pfam" id="PF18145">
    <property type="entry name" value="SAVED"/>
    <property type="match status" value="1"/>
</dbReference>
<dbReference type="EMBL" id="CP007453">
    <property type="protein sequence ID" value="AHM57639.1"/>
    <property type="molecule type" value="Genomic_DNA"/>
</dbReference>
<keyword evidence="3" id="KW-1185">Reference proteome</keyword>
<dbReference type="eggNOG" id="COG1403">
    <property type="taxonomic scope" value="Bacteria"/>
</dbReference>
<dbReference type="InterPro" id="IPR003615">
    <property type="entry name" value="HNH_nuc"/>
</dbReference>
<accession>W8T7G2</accession>
<dbReference type="RefSeq" id="WP_025436544.1">
    <property type="nucleotide sequence ID" value="NZ_CP007453.1"/>
</dbReference>
<reference evidence="2 3" key="1">
    <citation type="journal article" date="2014" name="Genome Announc.">
        <title>Complete Genome Sequence of Amino Acid-Utilizing Eubacterium acidaminophilum al-2 (DSM 3953).</title>
        <authorList>
            <person name="Poehlein A."/>
            <person name="Andreesen J.R."/>
            <person name="Daniel R."/>
        </authorList>
    </citation>
    <scope>NUCLEOTIDE SEQUENCE [LARGE SCALE GENOMIC DNA]</scope>
    <source>
        <strain evidence="2 3">DSM 3953</strain>
        <plasmid evidence="3">Plasmid EAL2_808p</plasmid>
    </source>
</reference>
<evidence type="ECO:0000313" key="3">
    <source>
        <dbReference type="Proteomes" id="UP000019591"/>
    </source>
</evidence>
<keyword evidence="2" id="KW-0614">Plasmid</keyword>
<dbReference type="PATRIC" id="fig|1286171.3.peg.2311"/>
<dbReference type="NCBIfam" id="NF033611">
    <property type="entry name" value="SAVED"/>
    <property type="match status" value="1"/>
</dbReference>
<feature type="domain" description="SMODS-associated and fused to various effectors" evidence="1">
    <location>
        <begin position="182"/>
        <end position="373"/>
    </location>
</feature>
<sequence length="379" mass="43022">MASVRNIKAEVERLLWGIAAGRCEFEGCNKVLYQHEVTGDTENYAQKAHIYAVSPGGARFCPDSEDFKNSVKNLMLVCPQCHITIDRNEQKYTPELLFEMKRRHEERIFKLTSIGAELHSHMVYYTANIAGTNMAVNDGDARNALALFGRYPSDISPIELGQRGNFVEDNEEDFFISNSKNLYRAVKARILDVVSEGESIALFPLAPQPLLMYLGRLLNDKYNVAVFQCHRREQDKWRWNDTDEQVRFRSILPDDASASSKIALVFSLSSTISFNRIKSVLGNDVLIYSVTIDLPNRTFVTNSAVMDEFVTKSREVMEVIKQRHGKDTDIHVFPAMPASLAVRFGMDYMSKTDSKLVIYDEQPEKGFVYALTVGGNNER</sequence>
<organism evidence="2 3">
    <name type="scientific">Peptoclostridium acidaminophilum DSM 3953</name>
    <dbReference type="NCBI Taxonomy" id="1286171"/>
    <lineage>
        <taxon>Bacteria</taxon>
        <taxon>Bacillati</taxon>
        <taxon>Bacillota</taxon>
        <taxon>Clostridia</taxon>
        <taxon>Peptostreptococcales</taxon>
        <taxon>Peptoclostridiaceae</taxon>
        <taxon>Peptoclostridium</taxon>
    </lineage>
</organism>